<protein>
    <submittedName>
        <fullName evidence="2">Uncharacterized protein</fullName>
    </submittedName>
</protein>
<name>A0A914D3U3_9BILA</name>
<evidence type="ECO:0000313" key="1">
    <source>
        <dbReference type="Proteomes" id="UP000887540"/>
    </source>
</evidence>
<dbReference type="WBParaSite" id="ACRNAN_scaffold18031.g17510.t1">
    <property type="protein sequence ID" value="ACRNAN_scaffold18031.g17510.t1"/>
    <property type="gene ID" value="ACRNAN_scaffold18031.g17510"/>
</dbReference>
<dbReference type="AlphaFoldDB" id="A0A914D3U3"/>
<reference evidence="2" key="1">
    <citation type="submission" date="2022-11" db="UniProtKB">
        <authorList>
            <consortium name="WormBaseParasite"/>
        </authorList>
    </citation>
    <scope>IDENTIFICATION</scope>
</reference>
<keyword evidence="1" id="KW-1185">Reference proteome</keyword>
<organism evidence="1 2">
    <name type="scientific">Acrobeloides nanus</name>
    <dbReference type="NCBI Taxonomy" id="290746"/>
    <lineage>
        <taxon>Eukaryota</taxon>
        <taxon>Metazoa</taxon>
        <taxon>Ecdysozoa</taxon>
        <taxon>Nematoda</taxon>
        <taxon>Chromadorea</taxon>
        <taxon>Rhabditida</taxon>
        <taxon>Tylenchina</taxon>
        <taxon>Cephalobomorpha</taxon>
        <taxon>Cephaloboidea</taxon>
        <taxon>Cephalobidae</taxon>
        <taxon>Acrobeloides</taxon>
    </lineage>
</organism>
<dbReference type="Proteomes" id="UP000887540">
    <property type="component" value="Unplaced"/>
</dbReference>
<proteinExistence type="predicted"/>
<evidence type="ECO:0000313" key="2">
    <source>
        <dbReference type="WBParaSite" id="ACRNAN_scaffold18031.g17510.t1"/>
    </source>
</evidence>
<sequence>MYQSFRGSSPKLEANETKIFRVAAVLVEPFVMIKRDCEEENNSSLECKGNHRYEGY</sequence>
<accession>A0A914D3U3</accession>